<dbReference type="Proteomes" id="UP000181790">
    <property type="component" value="Unassembled WGS sequence"/>
</dbReference>
<evidence type="ECO:0000313" key="2">
    <source>
        <dbReference type="EMBL" id="OIN57945.1"/>
    </source>
</evidence>
<sequence>MNLLKRFFSVYESRLVFVVATLVFLVLLGFCFQAWQSGEDAGMRSAAVGGGLMVLVQYYRRQRSKA</sequence>
<reference evidence="2 3" key="1">
    <citation type="submission" date="2016-10" db="EMBL/GenBank/DDBJ databases">
        <title>Arsenicibacter rosenii gen. nov., sp. nov., an efficient arsenic-methylating bacterium isolated from an arsenic-contaminated paddy soil.</title>
        <authorList>
            <person name="Huang K."/>
        </authorList>
    </citation>
    <scope>NUCLEOTIDE SEQUENCE [LARGE SCALE GENOMIC DNA]</scope>
    <source>
        <strain evidence="2 3">SM-1</strain>
    </source>
</reference>
<dbReference type="EMBL" id="MORL01000009">
    <property type="protein sequence ID" value="OIN57945.1"/>
    <property type="molecule type" value="Genomic_DNA"/>
</dbReference>
<keyword evidence="1" id="KW-1133">Transmembrane helix</keyword>
<evidence type="ECO:0000313" key="3">
    <source>
        <dbReference type="Proteomes" id="UP000181790"/>
    </source>
</evidence>
<name>A0A1S2VI78_9BACT</name>
<feature type="transmembrane region" description="Helical" evidence="1">
    <location>
        <begin position="15"/>
        <end position="35"/>
    </location>
</feature>
<organism evidence="2 3">
    <name type="scientific">Arsenicibacter rosenii</name>
    <dbReference type="NCBI Taxonomy" id="1750698"/>
    <lineage>
        <taxon>Bacteria</taxon>
        <taxon>Pseudomonadati</taxon>
        <taxon>Bacteroidota</taxon>
        <taxon>Cytophagia</taxon>
        <taxon>Cytophagales</taxon>
        <taxon>Spirosomataceae</taxon>
        <taxon>Arsenicibacter</taxon>
    </lineage>
</organism>
<accession>A0A1S2VI78</accession>
<keyword evidence="1" id="KW-0812">Transmembrane</keyword>
<protein>
    <submittedName>
        <fullName evidence="2">Uncharacterized protein</fullName>
    </submittedName>
</protein>
<feature type="transmembrane region" description="Helical" evidence="1">
    <location>
        <begin position="41"/>
        <end position="59"/>
    </location>
</feature>
<dbReference type="RefSeq" id="WP_071504534.1">
    <property type="nucleotide sequence ID" value="NZ_MORL01000009.1"/>
</dbReference>
<comment type="caution">
    <text evidence="2">The sequence shown here is derived from an EMBL/GenBank/DDBJ whole genome shotgun (WGS) entry which is preliminary data.</text>
</comment>
<dbReference type="AlphaFoldDB" id="A0A1S2VI78"/>
<keyword evidence="1" id="KW-0472">Membrane</keyword>
<proteinExistence type="predicted"/>
<keyword evidence="3" id="KW-1185">Reference proteome</keyword>
<gene>
    <name evidence="2" type="ORF">BLX24_17795</name>
</gene>
<evidence type="ECO:0000256" key="1">
    <source>
        <dbReference type="SAM" id="Phobius"/>
    </source>
</evidence>